<accession>A0ABS8AX95</accession>
<evidence type="ECO:0000256" key="1">
    <source>
        <dbReference type="ARBA" id="ARBA00010617"/>
    </source>
</evidence>
<dbReference type="InterPro" id="IPR001227">
    <property type="entry name" value="Ac_transferase_dom_sf"/>
</dbReference>
<dbReference type="InterPro" id="IPR036396">
    <property type="entry name" value="Cyt_P450_sf"/>
</dbReference>
<comment type="similarity">
    <text evidence="1">Belongs to the cytochrome P450 family.</text>
</comment>
<dbReference type="InterPro" id="IPR014043">
    <property type="entry name" value="Acyl_transferase_dom"/>
</dbReference>
<dbReference type="InterPro" id="IPR002397">
    <property type="entry name" value="Cyt_P450_B"/>
</dbReference>
<dbReference type="Gene3D" id="3.30.70.3290">
    <property type="match status" value="1"/>
</dbReference>
<gene>
    <name evidence="3" type="ORF">LGH74_20635</name>
</gene>
<evidence type="ECO:0000313" key="4">
    <source>
        <dbReference type="Proteomes" id="UP001165296"/>
    </source>
</evidence>
<dbReference type="EMBL" id="JAJADR010000007">
    <property type="protein sequence ID" value="MCB2410412.1"/>
    <property type="molecule type" value="Genomic_DNA"/>
</dbReference>
<dbReference type="PROSITE" id="PS00086">
    <property type="entry name" value="CYTOCHROME_P450"/>
    <property type="match status" value="1"/>
</dbReference>
<dbReference type="Pfam" id="PF00067">
    <property type="entry name" value="p450"/>
    <property type="match status" value="1"/>
</dbReference>
<proteinExistence type="inferred from homology"/>
<dbReference type="SMART" id="SM00827">
    <property type="entry name" value="PKS_AT"/>
    <property type="match status" value="1"/>
</dbReference>
<protein>
    <submittedName>
        <fullName evidence="3">Cytochrome P450</fullName>
    </submittedName>
</protein>
<dbReference type="PANTHER" id="PTHR46696">
    <property type="entry name" value="P450, PUTATIVE (EUROFUNG)-RELATED"/>
    <property type="match status" value="1"/>
</dbReference>
<organism evidence="3 4">
    <name type="scientific">Hymenobacter lucidus</name>
    <dbReference type="NCBI Taxonomy" id="2880930"/>
    <lineage>
        <taxon>Bacteria</taxon>
        <taxon>Pseudomonadati</taxon>
        <taxon>Bacteroidota</taxon>
        <taxon>Cytophagia</taxon>
        <taxon>Cytophagales</taxon>
        <taxon>Hymenobacteraceae</taxon>
        <taxon>Hymenobacter</taxon>
    </lineage>
</organism>
<dbReference type="Gene3D" id="1.10.630.10">
    <property type="entry name" value="Cytochrome P450"/>
    <property type="match status" value="1"/>
</dbReference>
<evidence type="ECO:0000259" key="2">
    <source>
        <dbReference type="SMART" id="SM00827"/>
    </source>
</evidence>
<dbReference type="Pfam" id="PF00698">
    <property type="entry name" value="Acyl_transf_1"/>
    <property type="match status" value="1"/>
</dbReference>
<keyword evidence="4" id="KW-1185">Reference proteome</keyword>
<dbReference type="Gene3D" id="3.30.70.250">
    <property type="entry name" value="Malonyl-CoA ACP transacylase, ACP-binding"/>
    <property type="match status" value="1"/>
</dbReference>
<name>A0ABS8AX95_9BACT</name>
<dbReference type="PRINTS" id="PR00359">
    <property type="entry name" value="BP450"/>
</dbReference>
<reference evidence="3" key="1">
    <citation type="submission" date="2021-10" db="EMBL/GenBank/DDBJ databases">
        <authorList>
            <person name="Dean J.D."/>
            <person name="Kim M.K."/>
            <person name="Newey C.N."/>
            <person name="Stoker T.S."/>
            <person name="Thompson D.W."/>
            <person name="Grose J.H."/>
        </authorList>
    </citation>
    <scope>NUCLEOTIDE SEQUENCE</scope>
    <source>
        <strain evidence="3">BT178</strain>
    </source>
</reference>
<dbReference type="InterPro" id="IPR001128">
    <property type="entry name" value="Cyt_P450"/>
</dbReference>
<dbReference type="Gene3D" id="3.40.366.10">
    <property type="entry name" value="Malonyl-Coenzyme A Acyl Carrier Protein, domain 2"/>
    <property type="match status" value="1"/>
</dbReference>
<evidence type="ECO:0000313" key="3">
    <source>
        <dbReference type="EMBL" id="MCB2410412.1"/>
    </source>
</evidence>
<feature type="domain" description="Malonyl-CoA:ACP transacylase (MAT)" evidence="2">
    <location>
        <begin position="46"/>
        <end position="347"/>
    </location>
</feature>
<dbReference type="SUPFAM" id="SSF52151">
    <property type="entry name" value="FabD/lysophospholipase-like"/>
    <property type="match status" value="1"/>
</dbReference>
<dbReference type="RefSeq" id="WP_226179232.1">
    <property type="nucleotide sequence ID" value="NZ_JAJADR010000007.1"/>
</dbReference>
<dbReference type="InterPro" id="IPR017972">
    <property type="entry name" value="Cyt_P450_CS"/>
</dbReference>
<sequence>MLRFQALPRALVARYAPPIVKQLMRRTWHRLRQLGRKSPAQRLLFTFNGRHPYAPGTGRDLYAHEPAFRTTVQECERVLTQVLGGPSIISNFTGPPAAPDFFADEARLLLTNVVMQLALVELWLAHGVQPEGVLGVSVGEAAAVYAAGGLSLPDALRVGLNCCVVSQVSRPDYTLLVVNAGFATVGRLTDACPVELLVVLLVDAGCCLALCPKVDVAAAQQYLAAHGISSTAPPTSLIWPYHSPHLAQHLEALRAPLQDVCPQPLALPCYLGTAGRQLPVGTVLGPEYWLSLVQYPLDIHGTLGAALADGYQLFLPIGVDSFPFLRDPAQRASLAGVQVLPGLQPPQPELTTIGANRKLLADYGLVKKHPLPRPAFGAATFITQFSLGALETSADPYSAYAHLLRQGGLHFLPANNSWLVLDTALINAVLREPLVFSSSPNAGFESALIGADPPVHTANRQLLQPFFAPKQLAGLREFTEAMVAELSTTLQAQPSFDFVNDFTIPLTQAVSAQLLGLTADERQSLQRCLPGHAYQLDYLEALTSFFDEYLQRQQPTAAPTILNHLLTLTQAGQLAQDTAISLIKTMWLASIVTSSMLMSNAAYYLLTHPTVADQLRDNPSLVEPFIEEILRLEPSLSAIARVTTQAVTLGDQELPAGAFVVCSIVAANRDPAYYSKPDEVDLSRRPARHLSFGGGIHACLGAHLARLEARTVLHWLIAQGPGFRQVNPSAPAEYFPSHTFRALNTLPVSWPSTPDDSLPLSGT</sequence>
<comment type="caution">
    <text evidence="3">The sequence shown here is derived from an EMBL/GenBank/DDBJ whole genome shotgun (WGS) entry which is preliminary data.</text>
</comment>
<dbReference type="SUPFAM" id="SSF48264">
    <property type="entry name" value="Cytochrome P450"/>
    <property type="match status" value="1"/>
</dbReference>
<dbReference type="Proteomes" id="UP001165296">
    <property type="component" value="Unassembled WGS sequence"/>
</dbReference>
<dbReference type="InterPro" id="IPR016035">
    <property type="entry name" value="Acyl_Trfase/lysoPLipase"/>
</dbReference>
<dbReference type="PANTHER" id="PTHR46696:SF6">
    <property type="entry name" value="P450, PUTATIVE (EUROFUNG)-RELATED"/>
    <property type="match status" value="1"/>
</dbReference>